<feature type="domain" description="Heterokaryon incompatibility" evidence="1">
    <location>
        <begin position="1"/>
        <end position="143"/>
    </location>
</feature>
<dbReference type="InterPro" id="IPR010730">
    <property type="entry name" value="HET"/>
</dbReference>
<feature type="non-terminal residue" evidence="2">
    <location>
        <position position="143"/>
    </location>
</feature>
<dbReference type="EMBL" id="JAULSU010000004">
    <property type="protein sequence ID" value="KAK0620802.1"/>
    <property type="molecule type" value="Genomic_DNA"/>
</dbReference>
<proteinExistence type="predicted"/>
<organism evidence="2 3">
    <name type="scientific">Immersiella caudata</name>
    <dbReference type="NCBI Taxonomy" id="314043"/>
    <lineage>
        <taxon>Eukaryota</taxon>
        <taxon>Fungi</taxon>
        <taxon>Dikarya</taxon>
        <taxon>Ascomycota</taxon>
        <taxon>Pezizomycotina</taxon>
        <taxon>Sordariomycetes</taxon>
        <taxon>Sordariomycetidae</taxon>
        <taxon>Sordariales</taxon>
        <taxon>Lasiosphaeriaceae</taxon>
        <taxon>Immersiella</taxon>
    </lineage>
</organism>
<reference evidence="2" key="1">
    <citation type="submission" date="2023-06" db="EMBL/GenBank/DDBJ databases">
        <title>Genome-scale phylogeny and comparative genomics of the fungal order Sordariales.</title>
        <authorList>
            <consortium name="Lawrence Berkeley National Laboratory"/>
            <person name="Hensen N."/>
            <person name="Bonometti L."/>
            <person name="Westerberg I."/>
            <person name="Brannstrom I.O."/>
            <person name="Guillou S."/>
            <person name="Cros-Aarteil S."/>
            <person name="Calhoun S."/>
            <person name="Haridas S."/>
            <person name="Kuo A."/>
            <person name="Mondo S."/>
            <person name="Pangilinan J."/>
            <person name="Riley R."/>
            <person name="Labutti K."/>
            <person name="Andreopoulos B."/>
            <person name="Lipzen A."/>
            <person name="Chen C."/>
            <person name="Yanf M."/>
            <person name="Daum C."/>
            <person name="Ng V."/>
            <person name="Clum A."/>
            <person name="Steindorff A."/>
            <person name="Ohm R."/>
            <person name="Martin F."/>
            <person name="Silar P."/>
            <person name="Natvig D."/>
            <person name="Lalanne C."/>
            <person name="Gautier V."/>
            <person name="Ament-Velasquez S.L."/>
            <person name="Kruys A."/>
            <person name="Hutchinson M.I."/>
            <person name="Powell A.J."/>
            <person name="Barry K."/>
            <person name="Miller A.N."/>
            <person name="Grigoriev I.V."/>
            <person name="Debuchy R."/>
            <person name="Gladieux P."/>
            <person name="Thoren M.H."/>
            <person name="Johannesson H."/>
        </authorList>
    </citation>
    <scope>NUCLEOTIDE SEQUENCE</scope>
    <source>
        <strain evidence="2">CBS 606.72</strain>
    </source>
</reference>
<dbReference type="Pfam" id="PF06985">
    <property type="entry name" value="HET"/>
    <property type="match status" value="1"/>
</dbReference>
<evidence type="ECO:0000313" key="2">
    <source>
        <dbReference type="EMBL" id="KAK0620802.1"/>
    </source>
</evidence>
<keyword evidence="3" id="KW-1185">Reference proteome</keyword>
<comment type="caution">
    <text evidence="2">The sequence shown here is derived from an EMBL/GenBank/DDBJ whole genome shotgun (WGS) entry which is preliminary data.</text>
</comment>
<evidence type="ECO:0000259" key="1">
    <source>
        <dbReference type="Pfam" id="PF06985"/>
    </source>
</evidence>
<sequence length="143" mass="16383">YIALSYTWGSSAAKKEIIVNGKPALITVNLHSALAHILSLKEGRLAGLIQYCEYLLWVDAVCINQQDASEKFVQVANMRHVFANAQWVVAWLGPAGDGSDQLLSDIHRWSPFLDREEEPPFNARALYSFFSRDWWTRMWILQE</sequence>
<gene>
    <name evidence="2" type="ORF">B0T14DRAFT_402400</name>
</gene>
<dbReference type="PANTHER" id="PTHR24148">
    <property type="entry name" value="ANKYRIN REPEAT DOMAIN-CONTAINING PROTEIN 39 HOMOLOG-RELATED"/>
    <property type="match status" value="1"/>
</dbReference>
<protein>
    <submittedName>
        <fullName evidence="2">Heterokaryon incompatibility</fullName>
    </submittedName>
</protein>
<accession>A0AA39WSS3</accession>
<dbReference type="PANTHER" id="PTHR24148:SF73">
    <property type="entry name" value="HET DOMAIN PROTEIN (AFU_ORTHOLOGUE AFUA_8G01020)"/>
    <property type="match status" value="1"/>
</dbReference>
<evidence type="ECO:0000313" key="3">
    <source>
        <dbReference type="Proteomes" id="UP001175000"/>
    </source>
</evidence>
<feature type="non-terminal residue" evidence="2">
    <location>
        <position position="1"/>
    </location>
</feature>
<name>A0AA39WSS3_9PEZI</name>
<dbReference type="Proteomes" id="UP001175000">
    <property type="component" value="Unassembled WGS sequence"/>
</dbReference>
<dbReference type="InterPro" id="IPR052895">
    <property type="entry name" value="HetReg/Transcr_Mod"/>
</dbReference>
<dbReference type="AlphaFoldDB" id="A0AA39WSS3"/>